<keyword evidence="3" id="KW-1185">Reference proteome</keyword>
<accession>A0AAN7SKB7</accession>
<dbReference type="InterPro" id="IPR018289">
    <property type="entry name" value="MULE_transposase_dom"/>
</dbReference>
<feature type="domain" description="MULE transposase" evidence="1">
    <location>
        <begin position="91"/>
        <end position="176"/>
    </location>
</feature>
<name>A0AAN7SKB7_9COLE</name>
<proteinExistence type="predicted"/>
<evidence type="ECO:0000259" key="1">
    <source>
        <dbReference type="Pfam" id="PF10551"/>
    </source>
</evidence>
<dbReference type="EMBL" id="JARPUR010000001">
    <property type="protein sequence ID" value="KAK4886442.1"/>
    <property type="molecule type" value="Genomic_DNA"/>
</dbReference>
<protein>
    <recommendedName>
        <fullName evidence="1">MULE transposase domain-containing protein</fullName>
    </recommendedName>
</protein>
<sequence length="196" mass="22512">MPLEYVKSQKDGNLLKYDGYLFRKEKVGMRNNGFLPMPTTLLDLQIPNEYKFTHNGQQFLLHDSGPVDNRILVFSTVRNLELLSNQHHWFGDGTFKTSPPLFAQLYTIHGLRNNVNIPLVFALLPNKSAATYDSFSNIKNLNQHLNPESFLTDFEIASITSFTRQFPNSVNRGCFFILDNVFGEKVKTKEKLEYGT</sequence>
<dbReference type="PANTHER" id="PTHR47160:SF10">
    <property type="entry name" value="MULE TRANSPOSASE DOMAIN-CONTAINING PROTEIN"/>
    <property type="match status" value="1"/>
</dbReference>
<dbReference type="Pfam" id="PF10551">
    <property type="entry name" value="MULE"/>
    <property type="match status" value="1"/>
</dbReference>
<comment type="caution">
    <text evidence="2">The sequence shown here is derived from an EMBL/GenBank/DDBJ whole genome shotgun (WGS) entry which is preliminary data.</text>
</comment>
<dbReference type="AlphaFoldDB" id="A0AAN7SKB7"/>
<evidence type="ECO:0000313" key="2">
    <source>
        <dbReference type="EMBL" id="KAK4886442.1"/>
    </source>
</evidence>
<reference evidence="3" key="1">
    <citation type="submission" date="2023-01" db="EMBL/GenBank/DDBJ databases">
        <title>Key to firefly adult light organ development and bioluminescence: homeobox transcription factors regulate luciferase expression and transportation to peroxisome.</title>
        <authorList>
            <person name="Fu X."/>
        </authorList>
    </citation>
    <scope>NUCLEOTIDE SEQUENCE [LARGE SCALE GENOMIC DNA]</scope>
</reference>
<gene>
    <name evidence="2" type="ORF">RN001_002713</name>
</gene>
<dbReference type="PANTHER" id="PTHR47160">
    <property type="entry name" value="PUTATIVE-RELATED"/>
    <property type="match status" value="1"/>
</dbReference>
<organism evidence="2 3">
    <name type="scientific">Aquatica leii</name>
    <dbReference type="NCBI Taxonomy" id="1421715"/>
    <lineage>
        <taxon>Eukaryota</taxon>
        <taxon>Metazoa</taxon>
        <taxon>Ecdysozoa</taxon>
        <taxon>Arthropoda</taxon>
        <taxon>Hexapoda</taxon>
        <taxon>Insecta</taxon>
        <taxon>Pterygota</taxon>
        <taxon>Neoptera</taxon>
        <taxon>Endopterygota</taxon>
        <taxon>Coleoptera</taxon>
        <taxon>Polyphaga</taxon>
        <taxon>Elateriformia</taxon>
        <taxon>Elateroidea</taxon>
        <taxon>Lampyridae</taxon>
        <taxon>Luciolinae</taxon>
        <taxon>Aquatica</taxon>
    </lineage>
</organism>
<evidence type="ECO:0000313" key="3">
    <source>
        <dbReference type="Proteomes" id="UP001353858"/>
    </source>
</evidence>
<dbReference type="Proteomes" id="UP001353858">
    <property type="component" value="Unassembled WGS sequence"/>
</dbReference>